<protein>
    <submittedName>
        <fullName evidence="1">Uncharacterized protein</fullName>
    </submittedName>
</protein>
<sequence>MHSVYIGISTLIPTLYLKQQEVGNPVMLGGRSWRLGGAIFKGTKERGGASGWVGLSESSKTLGFLDHPLFD</sequence>
<proteinExistence type="predicted"/>
<evidence type="ECO:0000313" key="1">
    <source>
        <dbReference type="EMBL" id="KAL0311275.1"/>
    </source>
</evidence>
<organism evidence="1">
    <name type="scientific">Sesamum angustifolium</name>
    <dbReference type="NCBI Taxonomy" id="2727405"/>
    <lineage>
        <taxon>Eukaryota</taxon>
        <taxon>Viridiplantae</taxon>
        <taxon>Streptophyta</taxon>
        <taxon>Embryophyta</taxon>
        <taxon>Tracheophyta</taxon>
        <taxon>Spermatophyta</taxon>
        <taxon>Magnoliopsida</taxon>
        <taxon>eudicotyledons</taxon>
        <taxon>Gunneridae</taxon>
        <taxon>Pentapetalae</taxon>
        <taxon>asterids</taxon>
        <taxon>lamiids</taxon>
        <taxon>Lamiales</taxon>
        <taxon>Pedaliaceae</taxon>
        <taxon>Sesamum</taxon>
    </lineage>
</organism>
<dbReference type="AlphaFoldDB" id="A0AAW2KZD4"/>
<name>A0AAW2KZD4_9LAMI</name>
<reference evidence="1" key="2">
    <citation type="journal article" date="2024" name="Plant">
        <title>Genomic evolution and insights into agronomic trait innovations of Sesamum species.</title>
        <authorList>
            <person name="Miao H."/>
            <person name="Wang L."/>
            <person name="Qu L."/>
            <person name="Liu H."/>
            <person name="Sun Y."/>
            <person name="Le M."/>
            <person name="Wang Q."/>
            <person name="Wei S."/>
            <person name="Zheng Y."/>
            <person name="Lin W."/>
            <person name="Duan Y."/>
            <person name="Cao H."/>
            <person name="Xiong S."/>
            <person name="Wang X."/>
            <person name="Wei L."/>
            <person name="Li C."/>
            <person name="Ma Q."/>
            <person name="Ju M."/>
            <person name="Zhao R."/>
            <person name="Li G."/>
            <person name="Mu C."/>
            <person name="Tian Q."/>
            <person name="Mei H."/>
            <person name="Zhang T."/>
            <person name="Gao T."/>
            <person name="Zhang H."/>
        </authorList>
    </citation>
    <scope>NUCLEOTIDE SEQUENCE</scope>
    <source>
        <strain evidence="1">G01</strain>
    </source>
</reference>
<accession>A0AAW2KZD4</accession>
<comment type="caution">
    <text evidence="1">The sequence shown here is derived from an EMBL/GenBank/DDBJ whole genome shotgun (WGS) entry which is preliminary data.</text>
</comment>
<dbReference type="EMBL" id="JACGWK010000016">
    <property type="protein sequence ID" value="KAL0311275.1"/>
    <property type="molecule type" value="Genomic_DNA"/>
</dbReference>
<reference evidence="1" key="1">
    <citation type="submission" date="2020-06" db="EMBL/GenBank/DDBJ databases">
        <authorList>
            <person name="Li T."/>
            <person name="Hu X."/>
            <person name="Zhang T."/>
            <person name="Song X."/>
            <person name="Zhang H."/>
            <person name="Dai N."/>
            <person name="Sheng W."/>
            <person name="Hou X."/>
            <person name="Wei L."/>
        </authorList>
    </citation>
    <scope>NUCLEOTIDE SEQUENCE</scope>
    <source>
        <strain evidence="1">G01</strain>
        <tissue evidence="1">Leaf</tissue>
    </source>
</reference>
<gene>
    <name evidence="1" type="ORF">Sangu_2422200</name>
</gene>